<feature type="compositionally biased region" description="Low complexity" evidence="5">
    <location>
        <begin position="1395"/>
        <end position="1406"/>
    </location>
</feature>
<feature type="compositionally biased region" description="Low complexity" evidence="5">
    <location>
        <begin position="464"/>
        <end position="477"/>
    </location>
</feature>
<evidence type="ECO:0000256" key="5">
    <source>
        <dbReference type="SAM" id="MobiDB-lite"/>
    </source>
</evidence>
<evidence type="ECO:0000256" key="3">
    <source>
        <dbReference type="ARBA" id="ARBA00023211"/>
    </source>
</evidence>
<dbReference type="InterPro" id="IPR051134">
    <property type="entry name" value="PPP_phosphatase"/>
</dbReference>
<feature type="domain" description="Serine/threonine specific protein phosphatases" evidence="6">
    <location>
        <begin position="132"/>
        <end position="137"/>
    </location>
</feature>
<dbReference type="InterPro" id="IPR006186">
    <property type="entry name" value="Ser/Thr-sp_prot-phosphatase"/>
</dbReference>
<keyword evidence="8" id="KW-1185">Reference proteome</keyword>
<feature type="compositionally biased region" description="Pro residues" evidence="5">
    <location>
        <begin position="830"/>
        <end position="840"/>
    </location>
</feature>
<sequence>MLTYPGPKKLTNEFITTVYSKFHLTTPCFAETIFPVNDILRIFDDALKVLKKQYQSCVIDHFVPPTGHTVLCGDIHGNLFSLLHIFDINGLPSETNTYIFMGDLVDRGPNSIEVLSLLFLFKIANPEAIHILRGNHETEERMSVDGLGVDLAERLGEVVPEQMAELFRCLPVACVLRGSQPLCPEHQNAPFLVTESNCWRDWHRVQGKAILALHGGLFRNPVTCPPTSTLVGPDGTPTAAGLAAAIADPMSLNNHPLEIGHLDQLRRLDKKQWRGPIVPESMVDDLLWSDPQLEPGLRFNSIRKGGLLYGPDQTRAFLRGSAEELGLIIRSHEGPDARQPSEREEIGILPMASIDLGISVDHADPETRIPMLLTIFSSPRYPYYRPFSNKGTVLRFANDLCYRVVTYSGGCAASLQSPPTSLLHTPPPRRVPRSTTQSGSAPSPGGCATTCRSCPTTPLRSQSPTPGAAAAAAATTPTKKKHQHHKRRSTSPCPTPGAEAAAPASAGGNLSPLASLLVAKARAASPVPPGAIPPTPSGKPAGSPPVSPATTTTSSTSSTAAPAVPLLPSTSGLTLSSSSTSGTAVPPSPCCGDSAPPSPAILPVTARRSPYLSRHLQETVTPIPLVASLPLMVAGLPDPANRAAALVLDPAAASMLSGSPSTGFLPPPGAAAPAPGPVSSPPLCSPVASPLGSPPPLGLLGAPLDLPLAQPGEETLVYSPPFAEALSSLNSLTNSMLFFSTSGTTTNTSAAAPPAGTIPEEPTCCPAVTTAAPPPPPPAPPSSSGSSDVGSLSSSSSAGNNSPILGARQTRSLSWTLSARPAPLSGIPEGLPPLTPPPPALVALAPGAAPPLTPSPLGQQSSTTQDPAPPAPPPAASPTVGRPATRVDSAATTSGTSTTSRSSDDDMDDEIEFLADRQPAAPPRIYPARRTPNPVGPPCSPQATPLHNQPAPLCTTPLSIRPPLGASSGAAPRPSPLGRRSPVVPIPLRAGQAASWGEDTTATAGIPPAPSPPASSPGGGALPPAPESPSALAAWRKSLSPIAIPIAASPSASGGPAPASPGGLHPAPPGSPMLGTLVANRGSPMWNLGPAGESVCYFSRAVCQVKTQSDSPAENPRLGSTFVHASRSAALLSSSSSSGGGASPLLGGRPPSGRVILPALDRAAEPLLLPTLEPAGPAAPAEDGALRKVQSVIDMPQPAGGYNPFAGAQAATNRIAAPRHHAGPGGANPLAARFSDAAPLGMGMGMGMPLGLALPRGSPPPPPCRRHSESSLTPPAHLRPLVLAPLVGPTEPLSPLQQPPPSCELFQPDETASPPPETEPPTPPAPTLLSRLLASPPSPVLAVAPGPPSPSSSSYSDPDGPSPPGAAPATPPSARSPVRHITSKLRYQWRPPEGPAAEAEAGPLGSEARRAADEPGSLTGQFGIPPDESPGDELWRMVPE</sequence>
<evidence type="ECO:0000256" key="2">
    <source>
        <dbReference type="ARBA" id="ARBA00022723"/>
    </source>
</evidence>
<feature type="compositionally biased region" description="Low complexity" evidence="5">
    <location>
        <begin position="496"/>
        <end position="506"/>
    </location>
</feature>
<organism evidence="7 8">
    <name type="scientific">Paratrimastix pyriformis</name>
    <dbReference type="NCBI Taxonomy" id="342808"/>
    <lineage>
        <taxon>Eukaryota</taxon>
        <taxon>Metamonada</taxon>
        <taxon>Preaxostyla</taxon>
        <taxon>Paratrimastigidae</taxon>
        <taxon>Paratrimastix</taxon>
    </lineage>
</organism>
<comment type="caution">
    <text evidence="7">The sequence shown here is derived from an EMBL/GenBank/DDBJ whole genome shotgun (WGS) entry which is preliminary data.</text>
</comment>
<feature type="compositionally biased region" description="Pro residues" evidence="5">
    <location>
        <begin position="772"/>
        <end position="781"/>
    </location>
</feature>
<feature type="compositionally biased region" description="Pro residues" evidence="5">
    <location>
        <begin position="526"/>
        <end position="547"/>
    </location>
</feature>
<evidence type="ECO:0000256" key="4">
    <source>
        <dbReference type="RuleBase" id="RU004273"/>
    </source>
</evidence>
<dbReference type="SMART" id="SM00156">
    <property type="entry name" value="PP2Ac"/>
    <property type="match status" value="1"/>
</dbReference>
<comment type="cofactor">
    <cofactor evidence="1">
        <name>Mn(2+)</name>
        <dbReference type="ChEBI" id="CHEBI:29035"/>
    </cofactor>
</comment>
<dbReference type="InterPro" id="IPR004843">
    <property type="entry name" value="Calcineurin-like_PHP"/>
</dbReference>
<dbReference type="InterPro" id="IPR029052">
    <property type="entry name" value="Metallo-depent_PP-like"/>
</dbReference>
<feature type="compositionally biased region" description="Basic residues" evidence="5">
    <location>
        <begin position="478"/>
        <end position="489"/>
    </location>
</feature>
<feature type="compositionally biased region" description="Pro residues" evidence="5">
    <location>
        <begin position="867"/>
        <end position="876"/>
    </location>
</feature>
<feature type="region of interest" description="Disordered" evidence="5">
    <location>
        <begin position="525"/>
        <end position="602"/>
    </location>
</feature>
<protein>
    <recommendedName>
        <fullName evidence="4">Serine/threonine-protein phosphatase</fullName>
        <ecNumber evidence="4">3.1.3.16</ecNumber>
    </recommendedName>
</protein>
<dbReference type="Proteomes" id="UP001141327">
    <property type="component" value="Unassembled WGS sequence"/>
</dbReference>
<feature type="compositionally biased region" description="Low complexity" evidence="5">
    <location>
        <begin position="1050"/>
        <end position="1065"/>
    </location>
</feature>
<accession>A0ABQ8UV96</accession>
<gene>
    <name evidence="7" type="ORF">PAPYR_1771</name>
</gene>
<keyword evidence="3" id="KW-0464">Manganese</keyword>
<feature type="region of interest" description="Disordered" evidence="5">
    <location>
        <begin position="1251"/>
        <end position="1440"/>
    </location>
</feature>
<feature type="region of interest" description="Disordered" evidence="5">
    <location>
        <begin position="416"/>
        <end position="506"/>
    </location>
</feature>
<feature type="region of interest" description="Disordered" evidence="5">
    <location>
        <begin position="826"/>
        <end position="1031"/>
    </location>
</feature>
<keyword evidence="4" id="KW-0378">Hydrolase</keyword>
<dbReference type="PROSITE" id="PS00125">
    <property type="entry name" value="SER_THR_PHOSPHATASE"/>
    <property type="match status" value="1"/>
</dbReference>
<feature type="compositionally biased region" description="Pro residues" evidence="5">
    <location>
        <begin position="1360"/>
        <end position="1371"/>
    </location>
</feature>
<reference evidence="7" key="1">
    <citation type="journal article" date="2022" name="bioRxiv">
        <title>Genomics of Preaxostyla Flagellates Illuminates Evolutionary Transitions and the Path Towards Mitochondrial Loss.</title>
        <authorList>
            <person name="Novak L.V.F."/>
            <person name="Treitli S.C."/>
            <person name="Pyrih J."/>
            <person name="Halakuc P."/>
            <person name="Pipaliya S.V."/>
            <person name="Vacek V."/>
            <person name="Brzon O."/>
            <person name="Soukal P."/>
            <person name="Eme L."/>
            <person name="Dacks J.B."/>
            <person name="Karnkowska A."/>
            <person name="Elias M."/>
            <person name="Hampl V."/>
        </authorList>
    </citation>
    <scope>NUCLEOTIDE SEQUENCE</scope>
    <source>
        <strain evidence="7">RCP-MX</strain>
    </source>
</reference>
<name>A0ABQ8UV96_9EUKA</name>
<proteinExistence type="inferred from homology"/>
<feature type="compositionally biased region" description="Pro residues" evidence="5">
    <location>
        <begin position="1313"/>
        <end position="1326"/>
    </location>
</feature>
<dbReference type="SUPFAM" id="SSF56300">
    <property type="entry name" value="Metallo-dependent phosphatases"/>
    <property type="match status" value="1"/>
</dbReference>
<feature type="compositionally biased region" description="Low complexity" evidence="5">
    <location>
        <begin position="888"/>
        <end position="901"/>
    </location>
</feature>
<dbReference type="PANTHER" id="PTHR45668">
    <property type="entry name" value="SERINE/THREONINE-PROTEIN PHOSPHATASE 5-RELATED"/>
    <property type="match status" value="1"/>
</dbReference>
<feature type="region of interest" description="Disordered" evidence="5">
    <location>
        <begin position="746"/>
        <end position="807"/>
    </location>
</feature>
<dbReference type="PANTHER" id="PTHR45668:SF9">
    <property type="entry name" value="SERINE_THREONINE-PROTEIN PHOSPHATASE 7"/>
    <property type="match status" value="1"/>
</dbReference>
<evidence type="ECO:0000313" key="8">
    <source>
        <dbReference type="Proteomes" id="UP001141327"/>
    </source>
</evidence>
<dbReference type="PRINTS" id="PR00114">
    <property type="entry name" value="STPHPHTASE"/>
</dbReference>
<dbReference type="Pfam" id="PF00149">
    <property type="entry name" value="Metallophos"/>
    <property type="match status" value="1"/>
</dbReference>
<feature type="region of interest" description="Disordered" evidence="5">
    <location>
        <begin position="1050"/>
        <end position="1076"/>
    </location>
</feature>
<comment type="similarity">
    <text evidence="4">Belongs to the PPP phosphatase family.</text>
</comment>
<feature type="compositionally biased region" description="Low complexity" evidence="5">
    <location>
        <begin position="548"/>
        <end position="585"/>
    </location>
</feature>
<dbReference type="Gene3D" id="3.60.21.10">
    <property type="match status" value="1"/>
</dbReference>
<evidence type="ECO:0000259" key="6">
    <source>
        <dbReference type="PROSITE" id="PS00125"/>
    </source>
</evidence>
<dbReference type="EC" id="3.1.3.16" evidence="4"/>
<keyword evidence="2" id="KW-0479">Metal-binding</keyword>
<feature type="compositionally biased region" description="Low complexity" evidence="5">
    <location>
        <begin position="746"/>
        <end position="757"/>
    </location>
</feature>
<feature type="compositionally biased region" description="Low complexity" evidence="5">
    <location>
        <begin position="1327"/>
        <end position="1344"/>
    </location>
</feature>
<feature type="compositionally biased region" description="Polar residues" evidence="5">
    <location>
        <begin position="450"/>
        <end position="463"/>
    </location>
</feature>
<feature type="compositionally biased region" description="Low complexity" evidence="5">
    <location>
        <begin position="782"/>
        <end position="803"/>
    </location>
</feature>
<evidence type="ECO:0000256" key="1">
    <source>
        <dbReference type="ARBA" id="ARBA00001936"/>
    </source>
</evidence>
<comment type="catalytic activity">
    <reaction evidence="4">
        <text>O-phospho-L-threonyl-[protein] + H2O = L-threonyl-[protein] + phosphate</text>
        <dbReference type="Rhea" id="RHEA:47004"/>
        <dbReference type="Rhea" id="RHEA-COMP:11060"/>
        <dbReference type="Rhea" id="RHEA-COMP:11605"/>
        <dbReference type="ChEBI" id="CHEBI:15377"/>
        <dbReference type="ChEBI" id="CHEBI:30013"/>
        <dbReference type="ChEBI" id="CHEBI:43474"/>
        <dbReference type="ChEBI" id="CHEBI:61977"/>
        <dbReference type="EC" id="3.1.3.16"/>
    </reaction>
</comment>
<evidence type="ECO:0000313" key="7">
    <source>
        <dbReference type="EMBL" id="KAJ4461657.1"/>
    </source>
</evidence>
<dbReference type="EMBL" id="JAPMOS010000006">
    <property type="protein sequence ID" value="KAJ4461657.1"/>
    <property type="molecule type" value="Genomic_DNA"/>
</dbReference>